<evidence type="ECO:0000313" key="2">
    <source>
        <dbReference type="EMBL" id="KAF1842178.1"/>
    </source>
</evidence>
<name>A0A9P4GAG2_9PLEO</name>
<reference evidence="2" key="1">
    <citation type="submission" date="2020-01" db="EMBL/GenBank/DDBJ databases">
        <authorList>
            <consortium name="DOE Joint Genome Institute"/>
            <person name="Haridas S."/>
            <person name="Albert R."/>
            <person name="Binder M."/>
            <person name="Bloem J."/>
            <person name="Labutti K."/>
            <person name="Salamov A."/>
            <person name="Andreopoulos B."/>
            <person name="Baker S.E."/>
            <person name="Barry K."/>
            <person name="Bills G."/>
            <person name="Bluhm B.H."/>
            <person name="Cannon C."/>
            <person name="Castanera R."/>
            <person name="Culley D.E."/>
            <person name="Daum C."/>
            <person name="Ezra D."/>
            <person name="Gonzalez J.B."/>
            <person name="Henrissat B."/>
            <person name="Kuo A."/>
            <person name="Liang C."/>
            <person name="Lipzen A."/>
            <person name="Lutzoni F."/>
            <person name="Magnuson J."/>
            <person name="Mondo S."/>
            <person name="Nolan M."/>
            <person name="Ohm R."/>
            <person name="Pangilinan J."/>
            <person name="Park H.-J."/>
            <person name="Ramirez L."/>
            <person name="Alfaro M."/>
            <person name="Sun H."/>
            <person name="Tritt A."/>
            <person name="Yoshinaga Y."/>
            <person name="Zwiers L.-H."/>
            <person name="Turgeon B.G."/>
            <person name="Goodwin S.B."/>
            <person name="Spatafora J.W."/>
            <person name="Crous P.W."/>
            <person name="Grigoriev I.V."/>
        </authorList>
    </citation>
    <scope>NUCLEOTIDE SEQUENCE</scope>
    <source>
        <strain evidence="2">CBS 394.84</strain>
    </source>
</reference>
<dbReference type="RefSeq" id="XP_040784741.1">
    <property type="nucleotide sequence ID" value="XM_040937266.1"/>
</dbReference>
<feature type="compositionally biased region" description="Basic and acidic residues" evidence="1">
    <location>
        <begin position="1"/>
        <end position="17"/>
    </location>
</feature>
<accession>A0A9P4GAG2</accession>
<feature type="compositionally biased region" description="Basic and acidic residues" evidence="1">
    <location>
        <begin position="202"/>
        <end position="220"/>
    </location>
</feature>
<dbReference type="Proteomes" id="UP000800039">
    <property type="component" value="Unassembled WGS sequence"/>
</dbReference>
<sequence length="331" mass="36283">MENHQVREAAGGSEHRQLRTSQSQPRQSEAHHEAYPYNSDDTDDDEHVDEFTQDINRRRSSTSASQQPGVQDRQRPQEPSRTSEQNEQASVKATSSEPWDIIEREVPSTTGAKSPTPSYDFPGTWDAALHETTSALSQVGVASKSYATALSHSGVGKAGWSIGSALASSANKGALSLATWAVDKVGADTAQLPSPLTTWLGKQDRLNEARGRAKQAEERRRARKRKGRGREPVLTGEDRTPLTFGDEQGAFVLETHELDSTGQFVDTRTIGMLQEDGWATTATSFNARTEAPASSVPAASLDKNGLRGREEEKEEEQRVDDGLVRMFDFDD</sequence>
<feature type="region of interest" description="Disordered" evidence="1">
    <location>
        <begin position="195"/>
        <end position="244"/>
    </location>
</feature>
<feature type="region of interest" description="Disordered" evidence="1">
    <location>
        <begin position="288"/>
        <end position="331"/>
    </location>
</feature>
<feature type="compositionally biased region" description="Acidic residues" evidence="1">
    <location>
        <begin position="40"/>
        <end position="52"/>
    </location>
</feature>
<dbReference type="GeneID" id="63854516"/>
<keyword evidence="3" id="KW-1185">Reference proteome</keyword>
<gene>
    <name evidence="2" type="ORF">K460DRAFT_409596</name>
</gene>
<dbReference type="OrthoDB" id="3801434at2759"/>
<dbReference type="EMBL" id="ML976618">
    <property type="protein sequence ID" value="KAF1842178.1"/>
    <property type="molecule type" value="Genomic_DNA"/>
</dbReference>
<feature type="compositionally biased region" description="Polar residues" evidence="1">
    <location>
        <begin position="79"/>
        <end position="97"/>
    </location>
</feature>
<feature type="compositionally biased region" description="Basic and acidic residues" evidence="1">
    <location>
        <begin position="304"/>
        <end position="323"/>
    </location>
</feature>
<proteinExistence type="predicted"/>
<feature type="compositionally biased region" description="Polar residues" evidence="1">
    <location>
        <begin position="107"/>
        <end position="117"/>
    </location>
</feature>
<organism evidence="2 3">
    <name type="scientific">Cucurbitaria berberidis CBS 394.84</name>
    <dbReference type="NCBI Taxonomy" id="1168544"/>
    <lineage>
        <taxon>Eukaryota</taxon>
        <taxon>Fungi</taxon>
        <taxon>Dikarya</taxon>
        <taxon>Ascomycota</taxon>
        <taxon>Pezizomycotina</taxon>
        <taxon>Dothideomycetes</taxon>
        <taxon>Pleosporomycetidae</taxon>
        <taxon>Pleosporales</taxon>
        <taxon>Pleosporineae</taxon>
        <taxon>Cucurbitariaceae</taxon>
        <taxon>Cucurbitaria</taxon>
    </lineage>
</organism>
<feature type="region of interest" description="Disordered" evidence="1">
    <location>
        <begin position="1"/>
        <end position="117"/>
    </location>
</feature>
<protein>
    <submittedName>
        <fullName evidence="2">Uncharacterized protein</fullName>
    </submittedName>
</protein>
<comment type="caution">
    <text evidence="2">The sequence shown here is derived from an EMBL/GenBank/DDBJ whole genome shotgun (WGS) entry which is preliminary data.</text>
</comment>
<dbReference type="AlphaFoldDB" id="A0A9P4GAG2"/>
<evidence type="ECO:0000256" key="1">
    <source>
        <dbReference type="SAM" id="MobiDB-lite"/>
    </source>
</evidence>
<evidence type="ECO:0000313" key="3">
    <source>
        <dbReference type="Proteomes" id="UP000800039"/>
    </source>
</evidence>